<reference evidence="11" key="1">
    <citation type="submission" date="2022-11" db="UniProtKB">
        <authorList>
            <consortium name="WormBaseParasite"/>
        </authorList>
    </citation>
    <scope>IDENTIFICATION</scope>
</reference>
<dbReference type="GO" id="GO:0005634">
    <property type="term" value="C:nucleus"/>
    <property type="evidence" value="ECO:0007669"/>
    <property type="project" value="UniProtKB-SubCell"/>
</dbReference>
<dbReference type="InterPro" id="IPR036236">
    <property type="entry name" value="Znf_C2H2_sf"/>
</dbReference>
<feature type="region of interest" description="Disordered" evidence="8">
    <location>
        <begin position="121"/>
        <end position="184"/>
    </location>
</feature>
<sequence length="792" mass="86785">MGISSFAGGQFLINATSANNMTPLTLSSANLTNGSNLAQPLNIQASQYVSMQIPHLIRFQTMSPNGRTTMQTVQIPLQQLISLGNAQHATVFPTTSALPLSVMPTLESAPVNSVMIQQHNSLENPPASGTSTATPHQSKFNGRNKKEKVKNQQLQEHQHSHLPTLLPKPINQTPTSVQNNPEPQTYCQPQVAVLNISPKFQQSFPILLNANHQTSTAVAQQSIVQPMILNATPTNQSVSWNSCQLIPAQQIVSAAAPPSCSIAAQNQQQNQGQQQFILTAAPSTTQNFILNTAPQLQPQFVILQPASHVSQNLIASADQKEAEKQSSSPSKNDKKKDGAKKSATPRKLKPLIPSTTVNSNLESARPPDQFMGHHSFQIIGNASDQNVFLHQQQPLTLIPLSSTDLQTFLNGGGVPSAVSQIQQDNNSPKTAANPPTSVSTTTTSNQTMTSISVSTNVSNNQAPSLVSPRTIIVGSHHFQQDPNDPSKWQLVSSASHSPIKNVTSNSQPSFTQNEQKSSSTINADFSKCQLLIPQGATSSHPMTLQLLPNTSEASSEASSSAASRIYRPNRTLAAMRVGVRAKRMACVCPICKENEKLPPLERLKYHECHIPNCGKRYGKTSHLRAHLRWHSGEKPFFCDWRNCMKRFTRSDELQRHIRTHTGEKRFVCDICQKRFIRSDHLAKHKRTHMFSGAVKSGPMPIAPNNDPGSSAICDQQRNFHSQQQQILIRSANDIDQNLIIRNNTDDHENNLNEFLIKQNPDDGTDANSLMPIIIVESVNMSSPRSNRDSSAN</sequence>
<dbReference type="AlphaFoldDB" id="A0A915JWU3"/>
<feature type="compositionally biased region" description="Basic and acidic residues" evidence="8">
    <location>
        <begin position="331"/>
        <end position="340"/>
    </location>
</feature>
<dbReference type="FunFam" id="3.30.160.60:FF:000018">
    <property type="entry name" value="Krueppel-like factor 15"/>
    <property type="match status" value="1"/>
</dbReference>
<feature type="compositionally biased region" description="Polar residues" evidence="8">
    <location>
        <begin position="417"/>
        <end position="435"/>
    </location>
</feature>
<feature type="compositionally biased region" description="Polar residues" evidence="8">
    <location>
        <begin position="353"/>
        <end position="362"/>
    </location>
</feature>
<proteinExistence type="predicted"/>
<evidence type="ECO:0000256" key="4">
    <source>
        <dbReference type="ARBA" id="ARBA00022771"/>
    </source>
</evidence>
<evidence type="ECO:0000256" key="2">
    <source>
        <dbReference type="ARBA" id="ARBA00022723"/>
    </source>
</evidence>
<dbReference type="GO" id="GO:0000978">
    <property type="term" value="F:RNA polymerase II cis-regulatory region sequence-specific DNA binding"/>
    <property type="evidence" value="ECO:0007669"/>
    <property type="project" value="TreeGrafter"/>
</dbReference>
<evidence type="ECO:0000256" key="3">
    <source>
        <dbReference type="ARBA" id="ARBA00022737"/>
    </source>
</evidence>
<evidence type="ECO:0000256" key="6">
    <source>
        <dbReference type="ARBA" id="ARBA00023242"/>
    </source>
</evidence>
<feature type="region of interest" description="Disordered" evidence="8">
    <location>
        <begin position="416"/>
        <end position="446"/>
    </location>
</feature>
<dbReference type="PROSITE" id="PS00028">
    <property type="entry name" value="ZINC_FINGER_C2H2_1"/>
    <property type="match status" value="3"/>
</dbReference>
<feature type="compositionally biased region" description="Polar residues" evidence="8">
    <location>
        <begin position="121"/>
        <end position="141"/>
    </location>
</feature>
<feature type="region of interest" description="Disordered" evidence="8">
    <location>
        <begin position="476"/>
        <end position="518"/>
    </location>
</feature>
<feature type="compositionally biased region" description="Polar residues" evidence="8">
    <location>
        <begin position="489"/>
        <end position="518"/>
    </location>
</feature>
<evidence type="ECO:0000313" key="11">
    <source>
        <dbReference type="WBParaSite" id="nRc.2.0.1.t30796-RA"/>
    </source>
</evidence>
<dbReference type="PANTHER" id="PTHR23235">
    <property type="entry name" value="KRUEPPEL-LIKE TRANSCRIPTION FACTOR"/>
    <property type="match status" value="1"/>
</dbReference>
<keyword evidence="2" id="KW-0479">Metal-binding</keyword>
<feature type="region of interest" description="Disordered" evidence="8">
    <location>
        <begin position="317"/>
        <end position="369"/>
    </location>
</feature>
<keyword evidence="4 7" id="KW-0863">Zinc-finger</keyword>
<keyword evidence="3" id="KW-0677">Repeat</keyword>
<dbReference type="PANTHER" id="PTHR23235:SF120">
    <property type="entry name" value="KRUPPEL-LIKE FACTOR 15"/>
    <property type="match status" value="1"/>
</dbReference>
<dbReference type="WBParaSite" id="nRc.2.0.1.t30796-RA">
    <property type="protein sequence ID" value="nRc.2.0.1.t30796-RA"/>
    <property type="gene ID" value="nRc.2.0.1.g30796"/>
</dbReference>
<dbReference type="Pfam" id="PF00096">
    <property type="entry name" value="zf-C2H2"/>
    <property type="match status" value="2"/>
</dbReference>
<feature type="domain" description="C2H2-type" evidence="9">
    <location>
        <begin position="666"/>
        <end position="688"/>
    </location>
</feature>
<evidence type="ECO:0000256" key="1">
    <source>
        <dbReference type="ARBA" id="ARBA00004123"/>
    </source>
</evidence>
<name>A0A915JWU3_ROMCU</name>
<feature type="compositionally biased region" description="Polar residues" evidence="8">
    <location>
        <begin position="170"/>
        <end position="184"/>
    </location>
</feature>
<feature type="compositionally biased region" description="Low complexity" evidence="8">
    <location>
        <begin position="436"/>
        <end position="446"/>
    </location>
</feature>
<organism evidence="10 11">
    <name type="scientific">Romanomermis culicivorax</name>
    <name type="common">Nematode worm</name>
    <dbReference type="NCBI Taxonomy" id="13658"/>
    <lineage>
        <taxon>Eukaryota</taxon>
        <taxon>Metazoa</taxon>
        <taxon>Ecdysozoa</taxon>
        <taxon>Nematoda</taxon>
        <taxon>Enoplea</taxon>
        <taxon>Dorylaimia</taxon>
        <taxon>Mermithida</taxon>
        <taxon>Mermithoidea</taxon>
        <taxon>Mermithidae</taxon>
        <taxon>Romanomermis</taxon>
    </lineage>
</organism>
<feature type="domain" description="C2H2-type" evidence="9">
    <location>
        <begin position="606"/>
        <end position="635"/>
    </location>
</feature>
<dbReference type="SMART" id="SM00355">
    <property type="entry name" value="ZnF_C2H2"/>
    <property type="match status" value="3"/>
</dbReference>
<feature type="domain" description="C2H2-type" evidence="9">
    <location>
        <begin position="636"/>
        <end position="665"/>
    </location>
</feature>
<evidence type="ECO:0000256" key="7">
    <source>
        <dbReference type="PROSITE-ProRule" id="PRU00042"/>
    </source>
</evidence>
<dbReference type="InterPro" id="IPR013087">
    <property type="entry name" value="Znf_C2H2_type"/>
</dbReference>
<keyword evidence="5" id="KW-0862">Zinc</keyword>
<dbReference type="GO" id="GO:0008270">
    <property type="term" value="F:zinc ion binding"/>
    <property type="evidence" value="ECO:0007669"/>
    <property type="project" value="UniProtKB-KW"/>
</dbReference>
<dbReference type="Gene3D" id="3.30.160.60">
    <property type="entry name" value="Classic Zinc Finger"/>
    <property type="match status" value="3"/>
</dbReference>
<evidence type="ECO:0000259" key="9">
    <source>
        <dbReference type="PROSITE" id="PS50157"/>
    </source>
</evidence>
<dbReference type="Proteomes" id="UP000887565">
    <property type="component" value="Unplaced"/>
</dbReference>
<comment type="subcellular location">
    <subcellularLocation>
        <location evidence="1">Nucleus</location>
    </subcellularLocation>
</comment>
<accession>A0A915JWU3</accession>
<dbReference type="GO" id="GO:0000981">
    <property type="term" value="F:DNA-binding transcription factor activity, RNA polymerase II-specific"/>
    <property type="evidence" value="ECO:0007669"/>
    <property type="project" value="TreeGrafter"/>
</dbReference>
<evidence type="ECO:0000313" key="10">
    <source>
        <dbReference type="Proteomes" id="UP000887565"/>
    </source>
</evidence>
<dbReference type="FunFam" id="3.30.160.60:FF:000624">
    <property type="entry name" value="zinc finger protein 697"/>
    <property type="match status" value="1"/>
</dbReference>
<evidence type="ECO:0000256" key="8">
    <source>
        <dbReference type="SAM" id="MobiDB-lite"/>
    </source>
</evidence>
<keyword evidence="6" id="KW-0539">Nucleus</keyword>
<keyword evidence="10" id="KW-1185">Reference proteome</keyword>
<evidence type="ECO:0000256" key="5">
    <source>
        <dbReference type="ARBA" id="ARBA00022833"/>
    </source>
</evidence>
<dbReference type="SUPFAM" id="SSF57667">
    <property type="entry name" value="beta-beta-alpha zinc fingers"/>
    <property type="match status" value="2"/>
</dbReference>
<protein>
    <submittedName>
        <fullName evidence="11">C2H2-type domain-containing protein</fullName>
    </submittedName>
</protein>
<dbReference type="PROSITE" id="PS50157">
    <property type="entry name" value="ZINC_FINGER_C2H2_2"/>
    <property type="match status" value="3"/>
</dbReference>